<evidence type="ECO:0000256" key="1">
    <source>
        <dbReference type="SAM" id="MobiDB-lite"/>
    </source>
</evidence>
<dbReference type="OrthoDB" id="2121326at2759"/>
<dbReference type="InterPro" id="IPR036249">
    <property type="entry name" value="Thioredoxin-like_sf"/>
</dbReference>
<sequence length="416" mass="44221">MYTRISNALIARANRISSSCISTISLSLSPTETATETTGAAAPYILDCGTLSTSTWPLTSVTIIVTATSVVLQCPPSASPPRSASYAVLGATLTHPRRPLRMTMQRSPMWYAAATRSQRSYTLSRSTLNFTTKYSASAAERSFNDSGDTGASPDAPVQAAENSIDDASNDDEGELPISEAVESSATGSVMLPDAMVLSFKGNPNEFHELLHRANVLVFFYKAVCVPCVAIRSKLIHAVTDHLPIDASHLIQGVHIKKTAASTPDQGGGGGGQRQGINRSGTTSGTPAQFHGENQRKHYMASSTTEAAMATEDKAACELACRTLEDVSRVYPDRMILLTVDTNENAKLTALHDIRSLPTFFGYRDGCVIGRVEGADVGEVRRLVHAIMNGKDGEELVGNPATGTAVGTKRGTQYSSS</sequence>
<dbReference type="EMBL" id="LJSK01000002">
    <property type="protein sequence ID" value="KPI90683.1"/>
    <property type="molecule type" value="Genomic_DNA"/>
</dbReference>
<name>A0A0N1PFL6_LEPSE</name>
<dbReference type="Proteomes" id="UP000038009">
    <property type="component" value="Unassembled WGS sequence"/>
</dbReference>
<dbReference type="CDD" id="cd02947">
    <property type="entry name" value="TRX_family"/>
    <property type="match status" value="1"/>
</dbReference>
<evidence type="ECO:0008006" key="4">
    <source>
        <dbReference type="Google" id="ProtNLM"/>
    </source>
</evidence>
<gene>
    <name evidence="2" type="ORF">ABL78_0119</name>
</gene>
<evidence type="ECO:0000313" key="2">
    <source>
        <dbReference type="EMBL" id="KPI90683.1"/>
    </source>
</evidence>
<reference evidence="2 3" key="1">
    <citation type="journal article" date="2015" name="PLoS Pathog.">
        <title>Leptomonas seymouri: Adaptations to the Dixenous Life Cycle Analyzed by Genome Sequencing, Transcriptome Profiling and Co-infection with Leishmania donovani.</title>
        <authorList>
            <person name="Kraeva N."/>
            <person name="Butenko A."/>
            <person name="Hlavacova J."/>
            <person name="Kostygov A."/>
            <person name="Myskova J."/>
            <person name="Grybchuk D."/>
            <person name="Lestinova T."/>
            <person name="Votypka J."/>
            <person name="Volf P."/>
            <person name="Opperdoes F."/>
            <person name="Flegontov P."/>
            <person name="Lukes J."/>
            <person name="Yurchenko V."/>
        </authorList>
    </citation>
    <scope>NUCLEOTIDE SEQUENCE [LARGE SCALE GENOMIC DNA]</scope>
    <source>
        <strain evidence="2 3">ATCC 30220</strain>
    </source>
</reference>
<dbReference type="AlphaFoldDB" id="A0A0N1PFL6"/>
<dbReference type="Gene3D" id="3.40.30.10">
    <property type="entry name" value="Glutaredoxin"/>
    <property type="match status" value="1"/>
</dbReference>
<organism evidence="2 3">
    <name type="scientific">Leptomonas seymouri</name>
    <dbReference type="NCBI Taxonomy" id="5684"/>
    <lineage>
        <taxon>Eukaryota</taxon>
        <taxon>Discoba</taxon>
        <taxon>Euglenozoa</taxon>
        <taxon>Kinetoplastea</taxon>
        <taxon>Metakinetoplastina</taxon>
        <taxon>Trypanosomatida</taxon>
        <taxon>Trypanosomatidae</taxon>
        <taxon>Leishmaniinae</taxon>
        <taxon>Leptomonas</taxon>
    </lineage>
</organism>
<evidence type="ECO:0000313" key="3">
    <source>
        <dbReference type="Proteomes" id="UP000038009"/>
    </source>
</evidence>
<dbReference type="OMA" id="TEDKAAC"/>
<keyword evidence="3" id="KW-1185">Reference proteome</keyword>
<feature type="region of interest" description="Disordered" evidence="1">
    <location>
        <begin position="141"/>
        <end position="173"/>
    </location>
</feature>
<comment type="caution">
    <text evidence="2">The sequence shown here is derived from an EMBL/GenBank/DDBJ whole genome shotgun (WGS) entry which is preliminary data.</text>
</comment>
<dbReference type="VEuPathDB" id="TriTrypDB:Lsey_0002_0070"/>
<feature type="region of interest" description="Disordered" evidence="1">
    <location>
        <begin position="259"/>
        <end position="304"/>
    </location>
</feature>
<feature type="compositionally biased region" description="Polar residues" evidence="1">
    <location>
        <begin position="276"/>
        <end position="286"/>
    </location>
</feature>
<proteinExistence type="predicted"/>
<dbReference type="SUPFAM" id="SSF52833">
    <property type="entry name" value="Thioredoxin-like"/>
    <property type="match status" value="1"/>
</dbReference>
<protein>
    <recommendedName>
        <fullName evidence="4">Thioredoxin domain-containing protein</fullName>
    </recommendedName>
</protein>
<feature type="compositionally biased region" description="Acidic residues" evidence="1">
    <location>
        <begin position="163"/>
        <end position="173"/>
    </location>
</feature>
<accession>A0A0N1PFL6</accession>